<reference evidence="1 2" key="1">
    <citation type="journal article" date="2020" name="Mol. Biol. Evol.">
        <title>Distinct Expression and Methylation Patterns for Genes with Different Fates following a Single Whole-Genome Duplication in Flowering Plants.</title>
        <authorList>
            <person name="Shi T."/>
            <person name="Rahmani R.S."/>
            <person name="Gugger P.F."/>
            <person name="Wang M."/>
            <person name="Li H."/>
            <person name="Zhang Y."/>
            <person name="Li Z."/>
            <person name="Wang Q."/>
            <person name="Van de Peer Y."/>
            <person name="Marchal K."/>
            <person name="Chen J."/>
        </authorList>
    </citation>
    <scope>NUCLEOTIDE SEQUENCE [LARGE SCALE GENOMIC DNA]</scope>
    <source>
        <tissue evidence="1">Leaf</tissue>
    </source>
</reference>
<evidence type="ECO:0000313" key="1">
    <source>
        <dbReference type="EMBL" id="DAD25345.1"/>
    </source>
</evidence>
<name>A0A822Y2R3_NELNU</name>
<sequence>MKRFPNLKHLHLFGRAGGCGTIGASEKHCSIRPFPHGVSDENSS</sequence>
<accession>A0A822Y2R3</accession>
<protein>
    <submittedName>
        <fullName evidence="1">Uncharacterized protein</fullName>
    </submittedName>
</protein>
<evidence type="ECO:0000313" key="2">
    <source>
        <dbReference type="Proteomes" id="UP000607653"/>
    </source>
</evidence>
<dbReference type="EMBL" id="DUZY01000001">
    <property type="protein sequence ID" value="DAD25345.1"/>
    <property type="molecule type" value="Genomic_DNA"/>
</dbReference>
<proteinExistence type="predicted"/>
<gene>
    <name evidence="1" type="ORF">HUJ06_026809</name>
</gene>
<dbReference type="Proteomes" id="UP000607653">
    <property type="component" value="Unassembled WGS sequence"/>
</dbReference>
<organism evidence="1 2">
    <name type="scientific">Nelumbo nucifera</name>
    <name type="common">Sacred lotus</name>
    <dbReference type="NCBI Taxonomy" id="4432"/>
    <lineage>
        <taxon>Eukaryota</taxon>
        <taxon>Viridiplantae</taxon>
        <taxon>Streptophyta</taxon>
        <taxon>Embryophyta</taxon>
        <taxon>Tracheophyta</taxon>
        <taxon>Spermatophyta</taxon>
        <taxon>Magnoliopsida</taxon>
        <taxon>Proteales</taxon>
        <taxon>Nelumbonaceae</taxon>
        <taxon>Nelumbo</taxon>
    </lineage>
</organism>
<keyword evidence="2" id="KW-1185">Reference proteome</keyword>
<comment type="caution">
    <text evidence="1">The sequence shown here is derived from an EMBL/GenBank/DDBJ whole genome shotgun (WGS) entry which is preliminary data.</text>
</comment>
<dbReference type="AlphaFoldDB" id="A0A822Y2R3"/>